<dbReference type="FunFam" id="1.10.630.10:FF:000042">
    <property type="entry name" value="Cytochrome P450"/>
    <property type="match status" value="1"/>
</dbReference>
<dbReference type="PRINTS" id="PR00463">
    <property type="entry name" value="EP450I"/>
</dbReference>
<dbReference type="PANTHER" id="PTHR24302:SF15">
    <property type="entry name" value="FATTY-ACID PEROXYGENASE"/>
    <property type="match status" value="1"/>
</dbReference>
<dbReference type="SUPFAM" id="SSF48264">
    <property type="entry name" value="Cytochrome P450"/>
    <property type="match status" value="1"/>
</dbReference>
<keyword evidence="6" id="KW-0256">Endoplasmic reticulum</keyword>
<protein>
    <submittedName>
        <fullName evidence="14">Cytochrome P450 3A8-like</fullName>
    </submittedName>
</protein>
<dbReference type="OrthoDB" id="2789670at2759"/>
<dbReference type="GO" id="GO:0008395">
    <property type="term" value="F:steroid hydroxylase activity"/>
    <property type="evidence" value="ECO:0007669"/>
    <property type="project" value="TreeGrafter"/>
</dbReference>
<dbReference type="GO" id="GO:0005506">
    <property type="term" value="F:iron ion binding"/>
    <property type="evidence" value="ECO:0007669"/>
    <property type="project" value="InterPro"/>
</dbReference>
<keyword evidence="8 10" id="KW-0408">Iron</keyword>
<dbReference type="InterPro" id="IPR002401">
    <property type="entry name" value="Cyt_P450_E_grp-I"/>
</dbReference>
<feature type="transmembrane region" description="Helical" evidence="12">
    <location>
        <begin position="316"/>
        <end position="339"/>
    </location>
</feature>
<reference evidence="14" key="1">
    <citation type="submission" date="2025-08" db="UniProtKB">
        <authorList>
            <consortium name="RefSeq"/>
        </authorList>
    </citation>
    <scope>IDENTIFICATION</scope>
    <source>
        <tissue evidence="14">Gonad</tissue>
    </source>
</reference>
<dbReference type="GO" id="GO:0005789">
    <property type="term" value="C:endoplasmic reticulum membrane"/>
    <property type="evidence" value="ECO:0007669"/>
    <property type="project" value="UniProtKB-SubCell"/>
</dbReference>
<dbReference type="PANTHER" id="PTHR24302">
    <property type="entry name" value="CYTOCHROME P450 FAMILY 3"/>
    <property type="match status" value="1"/>
</dbReference>
<comment type="subcellular location">
    <subcellularLocation>
        <location evidence="2">Endoplasmic reticulum membrane</location>
        <topology evidence="2">Peripheral membrane protein</topology>
    </subcellularLocation>
    <subcellularLocation>
        <location evidence="1">Microsome membrane</location>
        <topology evidence="1">Peripheral membrane protein</topology>
    </subcellularLocation>
</comment>
<keyword evidence="6" id="KW-0492">Microsome</keyword>
<evidence type="ECO:0000256" key="12">
    <source>
        <dbReference type="SAM" id="Phobius"/>
    </source>
</evidence>
<dbReference type="InterPro" id="IPR050705">
    <property type="entry name" value="Cytochrome_P450_3A"/>
</dbReference>
<evidence type="ECO:0000256" key="8">
    <source>
        <dbReference type="ARBA" id="ARBA00023004"/>
    </source>
</evidence>
<dbReference type="GeneID" id="109477106"/>
<dbReference type="CDD" id="cd11055">
    <property type="entry name" value="CYP3A-like"/>
    <property type="match status" value="1"/>
</dbReference>
<dbReference type="InterPro" id="IPR036396">
    <property type="entry name" value="Cyt_P450_sf"/>
</dbReference>
<feature type="transmembrane region" description="Helical" evidence="12">
    <location>
        <begin position="222"/>
        <end position="241"/>
    </location>
</feature>
<evidence type="ECO:0000256" key="7">
    <source>
        <dbReference type="ARBA" id="ARBA00023002"/>
    </source>
</evidence>
<keyword evidence="7 11" id="KW-0560">Oxidoreductase</keyword>
<organism evidence="13 14">
    <name type="scientific">Branchiostoma belcheri</name>
    <name type="common">Amphioxus</name>
    <dbReference type="NCBI Taxonomy" id="7741"/>
    <lineage>
        <taxon>Eukaryota</taxon>
        <taxon>Metazoa</taxon>
        <taxon>Chordata</taxon>
        <taxon>Cephalochordata</taxon>
        <taxon>Leptocardii</taxon>
        <taxon>Amphioxiformes</taxon>
        <taxon>Branchiostomatidae</taxon>
        <taxon>Branchiostoma</taxon>
    </lineage>
</organism>
<comment type="cofactor">
    <cofactor evidence="10">
        <name>heme</name>
        <dbReference type="ChEBI" id="CHEBI:30413"/>
    </cofactor>
</comment>
<comment type="similarity">
    <text evidence="3 11">Belongs to the cytochrome P450 family.</text>
</comment>
<name>A0A6P4YWJ7_BRABE</name>
<evidence type="ECO:0000256" key="1">
    <source>
        <dbReference type="ARBA" id="ARBA00004174"/>
    </source>
</evidence>
<keyword evidence="5 10" id="KW-0479">Metal-binding</keyword>
<dbReference type="GO" id="GO:0020037">
    <property type="term" value="F:heme binding"/>
    <property type="evidence" value="ECO:0007669"/>
    <property type="project" value="InterPro"/>
</dbReference>
<keyword evidence="12" id="KW-1133">Transmembrane helix</keyword>
<evidence type="ECO:0000256" key="2">
    <source>
        <dbReference type="ARBA" id="ARBA00004406"/>
    </source>
</evidence>
<keyword evidence="12" id="KW-0472">Membrane</keyword>
<evidence type="ECO:0000256" key="6">
    <source>
        <dbReference type="ARBA" id="ARBA00022848"/>
    </source>
</evidence>
<evidence type="ECO:0000256" key="3">
    <source>
        <dbReference type="ARBA" id="ARBA00010617"/>
    </source>
</evidence>
<evidence type="ECO:0000313" key="14">
    <source>
        <dbReference type="RefSeq" id="XP_019633720.1"/>
    </source>
</evidence>
<evidence type="ECO:0000256" key="4">
    <source>
        <dbReference type="ARBA" id="ARBA00022617"/>
    </source>
</evidence>
<dbReference type="GO" id="GO:0016705">
    <property type="term" value="F:oxidoreductase activity, acting on paired donors, with incorporation or reduction of molecular oxygen"/>
    <property type="evidence" value="ECO:0007669"/>
    <property type="project" value="InterPro"/>
</dbReference>
<keyword evidence="13" id="KW-1185">Reference proteome</keyword>
<dbReference type="PROSITE" id="PS00086">
    <property type="entry name" value="CYTOCHROME_P450"/>
    <property type="match status" value="1"/>
</dbReference>
<feature type="binding site" description="axial binding residue" evidence="10">
    <location>
        <position position="459"/>
    </location>
    <ligand>
        <name>heme</name>
        <dbReference type="ChEBI" id="CHEBI:30413"/>
    </ligand>
    <ligandPart>
        <name>Fe</name>
        <dbReference type="ChEBI" id="CHEBI:18248"/>
    </ligandPart>
</feature>
<keyword evidence="4 10" id="KW-0349">Heme</keyword>
<dbReference type="Proteomes" id="UP000515135">
    <property type="component" value="Unplaced"/>
</dbReference>
<dbReference type="RefSeq" id="XP_019633720.1">
    <property type="nucleotide sequence ID" value="XM_019778161.1"/>
</dbReference>
<evidence type="ECO:0000256" key="9">
    <source>
        <dbReference type="ARBA" id="ARBA00043906"/>
    </source>
</evidence>
<gene>
    <name evidence="14" type="primary">LOC109477106</name>
</gene>
<dbReference type="KEGG" id="bbel:109477106"/>
<evidence type="ECO:0000256" key="11">
    <source>
        <dbReference type="RuleBase" id="RU000461"/>
    </source>
</evidence>
<dbReference type="AlphaFoldDB" id="A0A6P4YWJ7"/>
<keyword evidence="11" id="KW-0503">Monooxygenase</keyword>
<evidence type="ECO:0000256" key="10">
    <source>
        <dbReference type="PIRSR" id="PIRSR602401-1"/>
    </source>
</evidence>
<evidence type="ECO:0000256" key="5">
    <source>
        <dbReference type="ARBA" id="ARBA00022723"/>
    </source>
</evidence>
<dbReference type="Gene3D" id="1.10.630.10">
    <property type="entry name" value="Cytochrome P450"/>
    <property type="match status" value="1"/>
</dbReference>
<keyword evidence="12" id="KW-0812">Transmembrane</keyword>
<accession>A0A6P4YWJ7</accession>
<dbReference type="InterPro" id="IPR001128">
    <property type="entry name" value="Cyt_P450"/>
</dbReference>
<dbReference type="Pfam" id="PF00067">
    <property type="entry name" value="p450"/>
    <property type="match status" value="1"/>
</dbReference>
<dbReference type="PRINTS" id="PR00385">
    <property type="entry name" value="P450"/>
</dbReference>
<proteinExistence type="inferred from homology"/>
<feature type="transmembrane region" description="Helical" evidence="12">
    <location>
        <begin position="12"/>
        <end position="29"/>
    </location>
</feature>
<comment type="function">
    <text evidence="9">Cytochromes P450 are a group of heme-thiolate monooxygenases. They oxidize a variety of structurally unrelated compounds, including steroids, fatty acids, and xenobiotics.</text>
</comment>
<dbReference type="InterPro" id="IPR017972">
    <property type="entry name" value="Cyt_P450_CS"/>
</dbReference>
<sequence length="519" mass="58840">MELDFPPVPVPLSWILLAVLPVLFYLYAVRPMQALKKLGVSGPTPLPLIGNLHHTIQAGLYNIEAQAYGMATYGKVYGVYNGRVPVLVISDPEMLREIFVKQFHKFTNRAPEGMALDVKPQSRMLTQLLDEDWKNVRSTISPAFSGGKLKQMTEAMNSCADLLVGNFGNFAEKGESFDTKELTGAFTTDVIARTGFGLDVDSQRNPQDPFVVYSKKAFSFNFLNPLIWLFFMFPSVMKPILEKFNYNFMAKDVTDFFYNILEQVMGMRQSGHGRVDFMQLMMDAHKDDDVDSSDTQEGKVQGTKKPLSKDDVVANAFLLFLAGYETTATAMAFTLYNLALHQEAQDRARQEIKQVMEGRDLVNYEAVHSMPYLDMCISETLRMYSPAANNGRVAGEEVKLKWLTIPKNTLIVIPILGIHYDPERWPEPNKFIPERFTKEEREKRDPYDWQPFGAGPRNCIGMRLAMMELKVGLAKVLMKYRIVTGPDTDIPLKIMKYKQFPTPENGIRLRAEPLCPGSD</sequence>
<evidence type="ECO:0000313" key="13">
    <source>
        <dbReference type="Proteomes" id="UP000515135"/>
    </source>
</evidence>